<dbReference type="AlphaFoldDB" id="H0E9Y2"/>
<evidence type="ECO:0000313" key="6">
    <source>
        <dbReference type="EMBL" id="EHN09510.1"/>
    </source>
</evidence>
<dbReference type="PATRIC" id="fig|1097667.3.peg.3624"/>
<dbReference type="RefSeq" id="WP_007577968.1">
    <property type="nucleotide sequence ID" value="NZ_AGUD01000275.1"/>
</dbReference>
<dbReference type="Proteomes" id="UP000005143">
    <property type="component" value="Unassembled WGS sequence"/>
</dbReference>
<dbReference type="InterPro" id="IPR036366">
    <property type="entry name" value="PGBDSf"/>
</dbReference>
<protein>
    <submittedName>
        <fullName evidence="6">Putative peptidoglycan binding domain 1</fullName>
    </submittedName>
</protein>
<dbReference type="OrthoDB" id="3268648at2"/>
<feature type="compositionally biased region" description="Acidic residues" evidence="3">
    <location>
        <begin position="1"/>
        <end position="11"/>
    </location>
</feature>
<comment type="caution">
    <text evidence="6">The sequence shown here is derived from an EMBL/GenBank/DDBJ whole genome shotgun (WGS) entry which is preliminary data.</text>
</comment>
<dbReference type="InterPro" id="IPR050465">
    <property type="entry name" value="UPF0194_transport"/>
</dbReference>
<evidence type="ECO:0000256" key="2">
    <source>
        <dbReference type="ARBA" id="ARBA00023054"/>
    </source>
</evidence>
<keyword evidence="4" id="KW-0812">Transmembrane</keyword>
<feature type="domain" description="Peptidoglycan binding-like" evidence="5">
    <location>
        <begin position="168"/>
        <end position="218"/>
    </location>
</feature>
<sequence>MSPTDATDEALDPVTAELRAGSGDDRPRDGDPRDDRPLLDDPFPRRRWGRRAVAVGAVLAAAGAGAWILTRDGARPATPEVNRSVPTGVATVERRDLVDRQDVDGTLEFAGDRRVAAPAAGILTRLRAEGSIVSRGRPLLWLDGHASAFVMYGAVPMYRELRSGVSDGADVRQLQRNLAALGYDPYGALVADGEWSAATTAAVKRWEDARGVDADGRVPLGEILFTGGPVRVGSHAATVGDRLAPGAPVTDASSTRRVINGQLEASRQASVDEGDKVEVTLPDGDVARGVVERVGRVAKAGQDGGEATVSLRVGLRGRLARSTGLDRAPVTISVATEAARNALSVPVTALVARGSGRYAVELRGGRLVPIETGVFADGYVEVSGRLREGDRVVVPR</sequence>
<evidence type="ECO:0000313" key="7">
    <source>
        <dbReference type="Proteomes" id="UP000005143"/>
    </source>
</evidence>
<dbReference type="Pfam" id="PF01471">
    <property type="entry name" value="PG_binding_1"/>
    <property type="match status" value="1"/>
</dbReference>
<comment type="subcellular location">
    <subcellularLocation>
        <location evidence="1">Cell envelope</location>
    </subcellularLocation>
</comment>
<dbReference type="Gene3D" id="1.10.101.10">
    <property type="entry name" value="PGBD-like superfamily/PGBD"/>
    <property type="match status" value="1"/>
</dbReference>
<dbReference type="InterPro" id="IPR036365">
    <property type="entry name" value="PGBD-like_sf"/>
</dbReference>
<evidence type="ECO:0000256" key="3">
    <source>
        <dbReference type="SAM" id="MobiDB-lite"/>
    </source>
</evidence>
<evidence type="ECO:0000256" key="1">
    <source>
        <dbReference type="ARBA" id="ARBA00004196"/>
    </source>
</evidence>
<keyword evidence="4" id="KW-0472">Membrane</keyword>
<feature type="transmembrane region" description="Helical" evidence="4">
    <location>
        <begin position="52"/>
        <end position="69"/>
    </location>
</feature>
<name>H0E9Y2_9ACTN</name>
<dbReference type="InterPro" id="IPR002477">
    <property type="entry name" value="Peptidoglycan-bd-like"/>
</dbReference>
<evidence type="ECO:0000259" key="5">
    <source>
        <dbReference type="Pfam" id="PF01471"/>
    </source>
</evidence>
<accession>H0E9Y2</accession>
<dbReference type="GO" id="GO:0030313">
    <property type="term" value="C:cell envelope"/>
    <property type="evidence" value="ECO:0007669"/>
    <property type="project" value="UniProtKB-SubCell"/>
</dbReference>
<proteinExistence type="predicted"/>
<gene>
    <name evidence="6" type="ORF">PAI11_36550</name>
</gene>
<reference evidence="6 7" key="1">
    <citation type="journal article" date="2013" name="Biodegradation">
        <title>Quantitative proteomic analysis of ibuprofen-degrading Patulibacter sp. strain I11.</title>
        <authorList>
            <person name="Almeida B."/>
            <person name="Kjeldal H."/>
            <person name="Lolas I."/>
            <person name="Knudsen A.D."/>
            <person name="Carvalho G."/>
            <person name="Nielsen K.L."/>
            <person name="Barreto Crespo M.T."/>
            <person name="Stensballe A."/>
            <person name="Nielsen J.L."/>
        </authorList>
    </citation>
    <scope>NUCLEOTIDE SEQUENCE [LARGE SCALE GENOMIC DNA]</scope>
    <source>
        <strain evidence="6 7">I11</strain>
    </source>
</reference>
<keyword evidence="7" id="KW-1185">Reference proteome</keyword>
<feature type="compositionally biased region" description="Basic and acidic residues" evidence="3">
    <location>
        <begin position="22"/>
        <end position="43"/>
    </location>
</feature>
<dbReference type="PANTHER" id="PTHR32347">
    <property type="entry name" value="EFFLUX SYSTEM COMPONENT YKNX-RELATED"/>
    <property type="match status" value="1"/>
</dbReference>
<feature type="region of interest" description="Disordered" evidence="3">
    <location>
        <begin position="1"/>
        <end position="43"/>
    </location>
</feature>
<dbReference type="Gene3D" id="2.40.420.20">
    <property type="match status" value="1"/>
</dbReference>
<evidence type="ECO:0000256" key="4">
    <source>
        <dbReference type="SAM" id="Phobius"/>
    </source>
</evidence>
<dbReference type="SUPFAM" id="SSF47090">
    <property type="entry name" value="PGBD-like"/>
    <property type="match status" value="1"/>
</dbReference>
<dbReference type="EMBL" id="AGUD01000275">
    <property type="protein sequence ID" value="EHN09510.1"/>
    <property type="molecule type" value="Genomic_DNA"/>
</dbReference>
<dbReference type="PANTHER" id="PTHR32347:SF27">
    <property type="entry name" value="RND EFFLUX PUMP MEMBRANE FUSION PROTEIN BARREL-SANDWICH DOMAIN-CONTAINING PROTEIN"/>
    <property type="match status" value="1"/>
</dbReference>
<organism evidence="6 7">
    <name type="scientific">Patulibacter medicamentivorans</name>
    <dbReference type="NCBI Taxonomy" id="1097667"/>
    <lineage>
        <taxon>Bacteria</taxon>
        <taxon>Bacillati</taxon>
        <taxon>Actinomycetota</taxon>
        <taxon>Thermoleophilia</taxon>
        <taxon>Solirubrobacterales</taxon>
        <taxon>Patulibacteraceae</taxon>
        <taxon>Patulibacter</taxon>
    </lineage>
</organism>
<keyword evidence="2" id="KW-0175">Coiled coil</keyword>
<keyword evidence="4" id="KW-1133">Transmembrane helix</keyword>